<dbReference type="PANTHER" id="PTHR21711">
    <property type="entry name" value="MITOCHONDRIAL INNER MEMBRANE PROTEASE"/>
    <property type="match status" value="1"/>
</dbReference>
<organism evidence="8">
    <name type="scientific">Menopon gallinae</name>
    <name type="common">poultry shaft louse</name>
    <dbReference type="NCBI Taxonomy" id="328185"/>
    <lineage>
        <taxon>Eukaryota</taxon>
        <taxon>Metazoa</taxon>
        <taxon>Ecdysozoa</taxon>
        <taxon>Arthropoda</taxon>
        <taxon>Hexapoda</taxon>
        <taxon>Insecta</taxon>
        <taxon>Pterygota</taxon>
        <taxon>Neoptera</taxon>
        <taxon>Paraneoptera</taxon>
        <taxon>Psocodea</taxon>
        <taxon>Troctomorpha</taxon>
        <taxon>Phthiraptera</taxon>
        <taxon>Amblycera</taxon>
        <taxon>Menoponidae</taxon>
        <taxon>Menopon</taxon>
    </lineage>
</organism>
<dbReference type="Pfam" id="PF09768">
    <property type="entry name" value="Peptidase_M76"/>
    <property type="match status" value="1"/>
</dbReference>
<dbReference type="EMBL" id="JARGDH010000003">
    <property type="protein sequence ID" value="KAL0272177.1"/>
    <property type="molecule type" value="Genomic_DNA"/>
</dbReference>
<comment type="caution">
    <text evidence="8">The sequence shown here is derived from an EMBL/GenBank/DDBJ whole genome shotgun (WGS) entry which is preliminary data.</text>
</comment>
<feature type="region of interest" description="Disordered" evidence="7">
    <location>
        <begin position="1"/>
        <end position="35"/>
    </location>
</feature>
<dbReference type="PANTHER" id="PTHR21711:SF0">
    <property type="entry name" value="MITOCHONDRIAL INNER MEMBRANE PROTEASE ATP23 HOMOLOG"/>
    <property type="match status" value="1"/>
</dbReference>
<keyword evidence="3 6" id="KW-0479">Metal-binding</keyword>
<keyword evidence="5 6" id="KW-0482">Metalloprotease</keyword>
<dbReference type="GO" id="GO:0004222">
    <property type="term" value="F:metalloendopeptidase activity"/>
    <property type="evidence" value="ECO:0007669"/>
    <property type="project" value="InterPro"/>
</dbReference>
<name>A0AAW2HQY3_9NEOP</name>
<evidence type="ECO:0000256" key="5">
    <source>
        <dbReference type="ARBA" id="ARBA00023049"/>
    </source>
</evidence>
<evidence type="ECO:0000256" key="1">
    <source>
        <dbReference type="ARBA" id="ARBA00009915"/>
    </source>
</evidence>
<sequence length="265" mass="30410">MGSENGYPENQTETSGEKSGEQKLSYDLYPERRDENTEKSFLEKFKKLPSKALLHKEKCEANIIRALKTNPMVRLLVQALESAGCPVKFGRHICCEECDVRVTGGYDVEWNQIVVCQNSYKSRKIPEVTLIHELIHMFDYCVNHIDFNKNEHLACTEIRAANLSHCSFLSSLMLKQSSLFNIKETHQNCVKMKATQSMMVAKNMDFETALGEVLKVFDKCYNDLEPIGRRVRRSSCDPLLSYKEGKHYGYGKKPSRIPEEVNDPK</sequence>
<reference evidence="8" key="1">
    <citation type="journal article" date="2024" name="Gigascience">
        <title>Chromosome-level genome of the poultry shaft louse Menopon gallinae provides insight into the host-switching and adaptive evolution of parasitic lice.</title>
        <authorList>
            <person name="Xu Y."/>
            <person name="Ma L."/>
            <person name="Liu S."/>
            <person name="Liang Y."/>
            <person name="Liu Q."/>
            <person name="He Z."/>
            <person name="Tian L."/>
            <person name="Duan Y."/>
            <person name="Cai W."/>
            <person name="Li H."/>
            <person name="Song F."/>
        </authorList>
    </citation>
    <scope>NUCLEOTIDE SEQUENCE</scope>
    <source>
        <strain evidence="8">Cailab_2023a</strain>
    </source>
</reference>
<comment type="similarity">
    <text evidence="1 6">Belongs to the peptidase M76 family.</text>
</comment>
<dbReference type="EC" id="3.4.24.-" evidence="6"/>
<dbReference type="GO" id="GO:0033615">
    <property type="term" value="P:mitochondrial proton-transporting ATP synthase complex assembly"/>
    <property type="evidence" value="ECO:0007669"/>
    <property type="project" value="TreeGrafter"/>
</dbReference>
<dbReference type="GO" id="GO:0034982">
    <property type="term" value="P:mitochondrial protein processing"/>
    <property type="evidence" value="ECO:0007669"/>
    <property type="project" value="TreeGrafter"/>
</dbReference>
<evidence type="ECO:0000256" key="4">
    <source>
        <dbReference type="ARBA" id="ARBA00022801"/>
    </source>
</evidence>
<keyword evidence="4 6" id="KW-0378">Hydrolase</keyword>
<evidence type="ECO:0000256" key="3">
    <source>
        <dbReference type="ARBA" id="ARBA00022723"/>
    </source>
</evidence>
<accession>A0AAW2HQY3</accession>
<gene>
    <name evidence="8" type="ORF">PYX00_005256</name>
</gene>
<evidence type="ECO:0000256" key="6">
    <source>
        <dbReference type="RuleBase" id="RU364057"/>
    </source>
</evidence>
<dbReference type="AlphaFoldDB" id="A0AAW2HQY3"/>
<evidence type="ECO:0000256" key="2">
    <source>
        <dbReference type="ARBA" id="ARBA00022670"/>
    </source>
</evidence>
<dbReference type="GO" id="GO:0005739">
    <property type="term" value="C:mitochondrion"/>
    <property type="evidence" value="ECO:0007669"/>
    <property type="project" value="GOC"/>
</dbReference>
<proteinExistence type="inferred from homology"/>
<evidence type="ECO:0000256" key="7">
    <source>
        <dbReference type="SAM" id="MobiDB-lite"/>
    </source>
</evidence>
<dbReference type="InterPro" id="IPR019165">
    <property type="entry name" value="Peptidase_M76_ATP23"/>
</dbReference>
<evidence type="ECO:0000313" key="8">
    <source>
        <dbReference type="EMBL" id="KAL0272177.1"/>
    </source>
</evidence>
<keyword evidence="2 6" id="KW-0645">Protease</keyword>
<protein>
    <recommendedName>
        <fullName evidence="6">Mitochondrial inner membrane protease ATP23</fullName>
        <ecNumber evidence="6">3.4.24.-</ecNumber>
    </recommendedName>
</protein>
<dbReference type="GO" id="GO:0046872">
    <property type="term" value="F:metal ion binding"/>
    <property type="evidence" value="ECO:0007669"/>
    <property type="project" value="UniProtKB-KW"/>
</dbReference>